<sequence length="256" mass="27587">MVKKHAIIFKASGDEGNSDRDPYAGALSALDVDCEVVQVLNFDFLNLDELEKRLENPQSYSGIIFSSPRVVEAVGKCLKDAPAWANLFAFAVGEKTATEVEHLGLKPSGSETGIGSALAEHILKCTISKPLLLPCGNLATNTIADTLREGGLEVDQLVVYQTVSNPELEEKIRNVIEKFPTLDYLLYFSPSGVKATIPLLREMGVDLSSVKFGAIGRTTEAALAEHGGAAFVAEKPTPQHFADALAREAEEQETQV</sequence>
<dbReference type="GO" id="GO:0004852">
    <property type="term" value="F:uroporphyrinogen-III synthase activity"/>
    <property type="evidence" value="ECO:0007669"/>
    <property type="project" value="UniProtKB-EC"/>
</dbReference>
<dbReference type="EMBL" id="WIXP02000002">
    <property type="protein sequence ID" value="KAF6214472.1"/>
    <property type="molecule type" value="Genomic_DNA"/>
</dbReference>
<reference evidence="13" key="1">
    <citation type="journal article" date="2021" name="Mol. Ecol. Resour.">
        <title>Apolygus lucorum genome provides insights into omnivorousness and mesophyll feeding.</title>
        <authorList>
            <person name="Liu Y."/>
            <person name="Liu H."/>
            <person name="Wang H."/>
            <person name="Huang T."/>
            <person name="Liu B."/>
            <person name="Yang B."/>
            <person name="Yin L."/>
            <person name="Li B."/>
            <person name="Zhang Y."/>
            <person name="Zhang S."/>
            <person name="Jiang F."/>
            <person name="Zhang X."/>
            <person name="Ren Y."/>
            <person name="Wang B."/>
            <person name="Wang S."/>
            <person name="Lu Y."/>
            <person name="Wu K."/>
            <person name="Fan W."/>
            <person name="Wang G."/>
        </authorList>
    </citation>
    <scope>NUCLEOTIDE SEQUENCE</scope>
    <source>
        <strain evidence="13">12Hb</strain>
    </source>
</reference>
<dbReference type="GO" id="GO:0005829">
    <property type="term" value="C:cytosol"/>
    <property type="evidence" value="ECO:0007669"/>
    <property type="project" value="TreeGrafter"/>
</dbReference>
<keyword evidence="5" id="KW-0456">Lyase</keyword>
<dbReference type="Pfam" id="PF02602">
    <property type="entry name" value="HEM4"/>
    <property type="match status" value="1"/>
</dbReference>
<feature type="domain" description="Tetrapyrrole biosynthesis uroporphyrinogen III synthase" evidence="12">
    <location>
        <begin position="22"/>
        <end position="241"/>
    </location>
</feature>
<protein>
    <recommendedName>
        <fullName evidence="9">Uroporphyrinogen-III synthase</fullName>
        <ecNumber evidence="3">4.2.1.75</ecNumber>
    </recommendedName>
    <alternativeName>
        <fullName evidence="8">Hydroxymethylbilane hydrolyase [cyclizing]</fullName>
    </alternativeName>
    <alternativeName>
        <fullName evidence="7">Uroporphyrinogen-III cosynthase</fullName>
    </alternativeName>
</protein>
<evidence type="ECO:0000256" key="8">
    <source>
        <dbReference type="ARBA" id="ARBA00032649"/>
    </source>
</evidence>
<evidence type="ECO:0000259" key="12">
    <source>
        <dbReference type="Pfam" id="PF02602"/>
    </source>
</evidence>
<gene>
    <name evidence="13" type="ORF">GE061_009215</name>
</gene>
<keyword evidence="6" id="KW-0627">Porphyrin biosynthesis</keyword>
<evidence type="ECO:0000256" key="7">
    <source>
        <dbReference type="ARBA" id="ARBA00031702"/>
    </source>
</evidence>
<dbReference type="GO" id="GO:0006785">
    <property type="term" value="P:heme B biosynthetic process"/>
    <property type="evidence" value="ECO:0007669"/>
    <property type="project" value="UniProtKB-ARBA"/>
</dbReference>
<dbReference type="GO" id="GO:0006780">
    <property type="term" value="P:uroporphyrinogen III biosynthetic process"/>
    <property type="evidence" value="ECO:0007669"/>
    <property type="project" value="InterPro"/>
</dbReference>
<name>A0A6A4K8R2_APOLU</name>
<dbReference type="GO" id="GO:0006782">
    <property type="term" value="P:protoporphyrinogen IX biosynthetic process"/>
    <property type="evidence" value="ECO:0007669"/>
    <property type="project" value="UniProtKB-UniPathway"/>
</dbReference>
<dbReference type="PANTHER" id="PTHR12390">
    <property type="entry name" value="UROPORPHYRINOGEN III SYNTHASE"/>
    <property type="match status" value="1"/>
</dbReference>
<evidence type="ECO:0000256" key="10">
    <source>
        <dbReference type="ARBA" id="ARBA00048617"/>
    </source>
</evidence>
<proteinExistence type="inferred from homology"/>
<accession>A0A6A4K8R2</accession>
<comment type="similarity">
    <text evidence="2">Belongs to the uroporphyrinogen-III synthase family.</text>
</comment>
<evidence type="ECO:0000256" key="4">
    <source>
        <dbReference type="ARBA" id="ARBA00023133"/>
    </source>
</evidence>
<comment type="function">
    <text evidence="11">Catalyzes cyclization of the linear tetrapyrrole, hydroxymethylbilane, to the macrocyclic uroporphyrinogen III, the branch point for the various sub-pathways leading to the wide diversity of porphyrins. Porphyrins act as cofactors for a multitude of enzymes that perform a variety of processes within the cell such as methionine synthesis (vitamin B12) or oxygen transport (heme).</text>
</comment>
<dbReference type="OrthoDB" id="5595751at2759"/>
<dbReference type="UniPathway" id="UPA00251">
    <property type="reaction ID" value="UER00320"/>
</dbReference>
<evidence type="ECO:0000256" key="1">
    <source>
        <dbReference type="ARBA" id="ARBA00004772"/>
    </source>
</evidence>
<dbReference type="CDD" id="cd06578">
    <property type="entry name" value="HemD"/>
    <property type="match status" value="1"/>
</dbReference>
<evidence type="ECO:0000256" key="11">
    <source>
        <dbReference type="ARBA" id="ARBA00060039"/>
    </source>
</evidence>
<dbReference type="FunFam" id="3.40.50.10090:FF:000003">
    <property type="entry name" value="uroporphyrinogen-III synthase"/>
    <property type="match status" value="1"/>
</dbReference>
<comment type="pathway">
    <text evidence="1">Porphyrin-containing compound metabolism; protoporphyrin-IX biosynthesis; coproporphyrinogen-III from 5-aminolevulinate: step 3/4.</text>
</comment>
<dbReference type="Proteomes" id="UP000466442">
    <property type="component" value="Unassembled WGS sequence"/>
</dbReference>
<keyword evidence="14" id="KW-1185">Reference proteome</keyword>
<evidence type="ECO:0000256" key="2">
    <source>
        <dbReference type="ARBA" id="ARBA00008133"/>
    </source>
</evidence>
<organism evidence="13 14">
    <name type="scientific">Apolygus lucorum</name>
    <name type="common">Small green plant bug</name>
    <name type="synonym">Lygocoris lucorum</name>
    <dbReference type="NCBI Taxonomy" id="248454"/>
    <lineage>
        <taxon>Eukaryota</taxon>
        <taxon>Metazoa</taxon>
        <taxon>Ecdysozoa</taxon>
        <taxon>Arthropoda</taxon>
        <taxon>Hexapoda</taxon>
        <taxon>Insecta</taxon>
        <taxon>Pterygota</taxon>
        <taxon>Neoptera</taxon>
        <taxon>Paraneoptera</taxon>
        <taxon>Hemiptera</taxon>
        <taxon>Heteroptera</taxon>
        <taxon>Panheteroptera</taxon>
        <taxon>Cimicomorpha</taxon>
        <taxon>Miridae</taxon>
        <taxon>Mirini</taxon>
        <taxon>Apolygus</taxon>
    </lineage>
</organism>
<evidence type="ECO:0000313" key="13">
    <source>
        <dbReference type="EMBL" id="KAF6214472.1"/>
    </source>
</evidence>
<evidence type="ECO:0000256" key="5">
    <source>
        <dbReference type="ARBA" id="ARBA00023239"/>
    </source>
</evidence>
<dbReference type="SUPFAM" id="SSF69618">
    <property type="entry name" value="HemD-like"/>
    <property type="match status" value="1"/>
</dbReference>
<evidence type="ECO:0000256" key="6">
    <source>
        <dbReference type="ARBA" id="ARBA00023244"/>
    </source>
</evidence>
<comment type="caution">
    <text evidence="13">The sequence shown here is derived from an EMBL/GenBank/DDBJ whole genome shotgun (WGS) entry which is preliminary data.</text>
</comment>
<dbReference type="AlphaFoldDB" id="A0A6A4K8R2"/>
<evidence type="ECO:0000256" key="9">
    <source>
        <dbReference type="ARBA" id="ARBA00040167"/>
    </source>
</evidence>
<evidence type="ECO:0000313" key="14">
    <source>
        <dbReference type="Proteomes" id="UP000466442"/>
    </source>
</evidence>
<keyword evidence="4" id="KW-0350">Heme biosynthesis</keyword>
<dbReference type="EC" id="4.2.1.75" evidence="3"/>
<dbReference type="Gene3D" id="3.40.50.10090">
    <property type="match status" value="2"/>
</dbReference>
<dbReference type="PANTHER" id="PTHR12390:SF0">
    <property type="entry name" value="UROPORPHYRINOGEN-III SYNTHASE"/>
    <property type="match status" value="1"/>
</dbReference>
<dbReference type="InterPro" id="IPR039793">
    <property type="entry name" value="UROS/Hem4"/>
</dbReference>
<dbReference type="InterPro" id="IPR003754">
    <property type="entry name" value="4pyrrol_synth_uPrphyn_synth"/>
</dbReference>
<comment type="catalytic activity">
    <reaction evidence="10">
        <text>hydroxymethylbilane = uroporphyrinogen III + H2O</text>
        <dbReference type="Rhea" id="RHEA:18965"/>
        <dbReference type="ChEBI" id="CHEBI:15377"/>
        <dbReference type="ChEBI" id="CHEBI:57308"/>
        <dbReference type="ChEBI" id="CHEBI:57845"/>
        <dbReference type="EC" id="4.2.1.75"/>
    </reaction>
</comment>
<dbReference type="InterPro" id="IPR036108">
    <property type="entry name" value="4pyrrol_syn_uPrphyn_synt_sf"/>
</dbReference>
<evidence type="ECO:0000256" key="3">
    <source>
        <dbReference type="ARBA" id="ARBA00013109"/>
    </source>
</evidence>